<dbReference type="OMA" id="NDERECS"/>
<sequence>MTQKDVSTELLEFIRQETFNEKKAEFVHECFNEFLEKERIIELVQEMDEIYQMIEVAVLAWNVCDQIKKRKNGILALREPVFEWVESVMEKLKITNRASVIERIGYSVSLGRLNYMKRHSELKTMRDLIRIADIQTEPLKVSYDDINKKIVDCFNEITWFYQETDSIERKILMKIMLEQCPLCWIDSVEKDKLKEVVSFLVMVWTKVKPPMENDIGEALFNLSESITDDFDEQTKITGIVLNFIQTNNIICKIVSNKEYAIGLLKEALELLRNQQKNQ</sequence>
<dbReference type="EMBL" id="BDEQ01000001">
    <property type="protein sequence ID" value="GAT97455.1"/>
    <property type="molecule type" value="Genomic_DNA"/>
</dbReference>
<gene>
    <name evidence="1" type="ORF">CL6EHI_166430</name>
</gene>
<accession>A0A5K1V761</accession>
<comment type="caution">
    <text evidence="1">The sequence shown here is derived from an EMBL/GenBank/DDBJ whole genome shotgun (WGS) entry which is preliminary data.</text>
</comment>
<name>A0A5K1V761_ENTHI</name>
<dbReference type="VEuPathDB" id="AmoebaDB:EHI_166430"/>
<protein>
    <submittedName>
        <fullName evidence="1">Uncharacterized protein</fullName>
    </submittedName>
</protein>
<dbReference type="VEuPathDB" id="AmoebaDB:EHI7A_033930"/>
<dbReference type="Proteomes" id="UP000078387">
    <property type="component" value="Unassembled WGS sequence"/>
</dbReference>
<dbReference type="VEuPathDB" id="AmoebaDB:EHI5A_016460"/>
<dbReference type="VEuPathDB" id="AmoebaDB:KM1_042440"/>
<proteinExistence type="predicted"/>
<dbReference type="VEuPathDB" id="AmoebaDB:EHI8A_031520"/>
<evidence type="ECO:0000313" key="1">
    <source>
        <dbReference type="EMBL" id="GAT97455.1"/>
    </source>
</evidence>
<dbReference type="AlphaFoldDB" id="A0A5K1V761"/>
<organism evidence="1 2">
    <name type="scientific">Entamoeba histolytica</name>
    <dbReference type="NCBI Taxonomy" id="5759"/>
    <lineage>
        <taxon>Eukaryota</taxon>
        <taxon>Amoebozoa</taxon>
        <taxon>Evosea</taxon>
        <taxon>Archamoebae</taxon>
        <taxon>Mastigamoebida</taxon>
        <taxon>Entamoebidae</taxon>
        <taxon>Entamoeba</taxon>
    </lineage>
</organism>
<reference evidence="1 2" key="1">
    <citation type="submission" date="2016-05" db="EMBL/GenBank/DDBJ databases">
        <title>First whole genome sequencing of Entamoeba histolytica HM1:IMSS-clone-6.</title>
        <authorList>
            <person name="Mukherjee Avik.K."/>
            <person name="Izumyama S."/>
            <person name="Nakada-Tsukui K."/>
            <person name="Nozaki T."/>
        </authorList>
    </citation>
    <scope>NUCLEOTIDE SEQUENCE [LARGE SCALE GENOMIC DNA]</scope>
    <source>
        <strain evidence="1 2">HM1:IMSS clone 6</strain>
    </source>
</reference>
<evidence type="ECO:0000313" key="2">
    <source>
        <dbReference type="Proteomes" id="UP000078387"/>
    </source>
</evidence>